<keyword evidence="2" id="KW-1134">Transmembrane beta strand</keyword>
<evidence type="ECO:0000313" key="6">
    <source>
        <dbReference type="EMBL" id="KEO90372.1"/>
    </source>
</evidence>
<dbReference type="STRING" id="1044.EH31_09795"/>
<evidence type="ECO:0000256" key="2">
    <source>
        <dbReference type="ARBA" id="ARBA00022452"/>
    </source>
</evidence>
<dbReference type="EMBL" id="JMIW01000003">
    <property type="protein sequence ID" value="KEO90372.1"/>
    <property type="molecule type" value="Genomic_DNA"/>
</dbReference>
<keyword evidence="7" id="KW-1185">Reference proteome</keyword>
<protein>
    <recommendedName>
        <fullName evidence="5">Bacterial surface antigen (D15) domain-containing protein</fullName>
    </recommendedName>
</protein>
<accession>A0A074MXM3</accession>
<dbReference type="Gene3D" id="3.10.20.310">
    <property type="entry name" value="membrane protein fhac"/>
    <property type="match status" value="1"/>
</dbReference>
<comment type="subcellular location">
    <subcellularLocation>
        <location evidence="1">Membrane</location>
    </subcellularLocation>
</comment>
<dbReference type="PANTHER" id="PTHR12815">
    <property type="entry name" value="SORTING AND ASSEMBLY MACHINERY SAMM50 PROTEIN FAMILY MEMBER"/>
    <property type="match status" value="1"/>
</dbReference>
<name>A0A074MXM3_ERYLO</name>
<feature type="region of interest" description="Disordered" evidence="4">
    <location>
        <begin position="1"/>
        <end position="73"/>
    </location>
</feature>
<sequence length="719" mass="77396">MAAGQENLPNEAAQPAAGDLRGQTLDDLIPESAVENAEDWASREEEAPSQPVVVDPAPVSDPLDPLQDTPSSFDLDEALDRLDIAEPEKLAPDADRPSFADIDAPTLVDLPDLVEVEISDQLILAFPAEVARFPEEERFIARFRALSAIEALGTGEDTVPQLAARARSDEDLLAAMLRNYGYYSGEIIRQLSGGRRGFADEAERGDEPAADRDPKVRFDVLPGAQYTFGRVDLGALDRLNQEKRSPLVDAFGIAVGDPVYADTIVAGESRLRLALGENGYPFGQLGEPDLLIDHSREEGDLTLPVDPGGQFVFGQVVSDDPDFLSGRHLGRIARFDPGDLYKTSLQADLRRAILATGLVSSVAITPRAVTTPSGDNEPGEVALDVAIERAPLRTISGAVGYGTEDGFKLEAGWEHRNLFPPEGALRLRGIVGTREQLASVTFRRSNFRGRDQILSVDAFASDIETEAVDARTVALRGSFERVSNLLFQKPLSWQLGAELVYSDERNRVTDGITRPRQEYLIAGVFGRATIDGSDDLLDPRQGYRISFFAEPEFSRSLSENSPYLRARVDASYYQPVGGTVIAARVAAATVVGADLLDVAPSRRLYSGGGGSVRGYGFQAIGPRNAFDEPEGGRSLLEAAVEARIPTGFLDGAIEVVPFFDLGSISSAARPNFDVVRAGAGIGIRYKTSFGPIRVDVGVPLNPAPTDAPVVVYVSLGQAF</sequence>
<organism evidence="6 7">
    <name type="scientific">Erythrobacter longus</name>
    <dbReference type="NCBI Taxonomy" id="1044"/>
    <lineage>
        <taxon>Bacteria</taxon>
        <taxon>Pseudomonadati</taxon>
        <taxon>Pseudomonadota</taxon>
        <taxon>Alphaproteobacteria</taxon>
        <taxon>Sphingomonadales</taxon>
        <taxon>Erythrobacteraceae</taxon>
        <taxon>Erythrobacter/Porphyrobacter group</taxon>
        <taxon>Erythrobacter</taxon>
    </lineage>
</organism>
<feature type="domain" description="Bacterial surface antigen (D15)" evidence="5">
    <location>
        <begin position="425"/>
        <end position="719"/>
    </location>
</feature>
<keyword evidence="2" id="KW-0812">Transmembrane</keyword>
<evidence type="ECO:0000259" key="5">
    <source>
        <dbReference type="Pfam" id="PF01103"/>
    </source>
</evidence>
<dbReference type="eggNOG" id="COG0729">
    <property type="taxonomic scope" value="Bacteria"/>
</dbReference>
<dbReference type="AlphaFoldDB" id="A0A074MXM3"/>
<evidence type="ECO:0000256" key="4">
    <source>
        <dbReference type="SAM" id="MobiDB-lite"/>
    </source>
</evidence>
<dbReference type="Pfam" id="PF01103">
    <property type="entry name" value="Omp85"/>
    <property type="match status" value="1"/>
</dbReference>
<dbReference type="Proteomes" id="UP000027647">
    <property type="component" value="Unassembled WGS sequence"/>
</dbReference>
<reference evidence="6 7" key="1">
    <citation type="submission" date="2014-04" db="EMBL/GenBank/DDBJ databases">
        <title>A comprehensive comparison of genomes of Erythrobacter spp. strains.</title>
        <authorList>
            <person name="Zheng Q."/>
        </authorList>
    </citation>
    <scope>NUCLEOTIDE SEQUENCE [LARGE SCALE GENOMIC DNA]</scope>
    <source>
        <strain evidence="6 7">DSM 6997</strain>
    </source>
</reference>
<dbReference type="PANTHER" id="PTHR12815:SF42">
    <property type="entry name" value="BACTERIAL SURFACE ANTIGEN (D15) DOMAIN-CONTAINING PROTEIN"/>
    <property type="match status" value="1"/>
</dbReference>
<evidence type="ECO:0000256" key="1">
    <source>
        <dbReference type="ARBA" id="ARBA00004370"/>
    </source>
</evidence>
<dbReference type="InterPro" id="IPR000184">
    <property type="entry name" value="Bac_surfAg_D15"/>
</dbReference>
<evidence type="ECO:0000256" key="3">
    <source>
        <dbReference type="ARBA" id="ARBA00023136"/>
    </source>
</evidence>
<dbReference type="InterPro" id="IPR039910">
    <property type="entry name" value="D15-like"/>
</dbReference>
<dbReference type="Gene3D" id="2.40.160.50">
    <property type="entry name" value="membrane protein fhac: a member of the omp85/tpsb transporter family"/>
    <property type="match status" value="1"/>
</dbReference>
<dbReference type="GO" id="GO:0019867">
    <property type="term" value="C:outer membrane"/>
    <property type="evidence" value="ECO:0007669"/>
    <property type="project" value="InterPro"/>
</dbReference>
<proteinExistence type="predicted"/>
<gene>
    <name evidence="6" type="ORF">EH31_09795</name>
</gene>
<evidence type="ECO:0000313" key="7">
    <source>
        <dbReference type="Proteomes" id="UP000027647"/>
    </source>
</evidence>
<comment type="caution">
    <text evidence="6">The sequence shown here is derived from an EMBL/GenBank/DDBJ whole genome shotgun (WGS) entry which is preliminary data.</text>
</comment>
<keyword evidence="3" id="KW-0472">Membrane</keyword>
<feature type="compositionally biased region" description="Low complexity" evidence="4">
    <location>
        <begin position="48"/>
        <end position="66"/>
    </location>
</feature>